<organism evidence="2 3">
    <name type="scientific">Nannocystis pusilla</name>
    <dbReference type="NCBI Taxonomy" id="889268"/>
    <lineage>
        <taxon>Bacteria</taxon>
        <taxon>Pseudomonadati</taxon>
        <taxon>Myxococcota</taxon>
        <taxon>Polyangia</taxon>
        <taxon>Nannocystales</taxon>
        <taxon>Nannocystaceae</taxon>
        <taxon>Nannocystis</taxon>
    </lineage>
</organism>
<dbReference type="SUPFAM" id="SSF103642">
    <property type="entry name" value="Sec-C motif"/>
    <property type="match status" value="1"/>
</dbReference>
<gene>
    <name evidence="2" type="ORF">OV079_26825</name>
</gene>
<proteinExistence type="predicted"/>
<keyword evidence="3" id="KW-1185">Reference proteome</keyword>
<feature type="compositionally biased region" description="Basic and acidic residues" evidence="1">
    <location>
        <begin position="1"/>
        <end position="35"/>
    </location>
</feature>
<dbReference type="EMBL" id="JAPNKE010000002">
    <property type="protein sequence ID" value="MCY1009112.1"/>
    <property type="molecule type" value="Genomic_DNA"/>
</dbReference>
<dbReference type="Gene3D" id="3.10.450.50">
    <property type="match status" value="1"/>
</dbReference>
<evidence type="ECO:0000256" key="1">
    <source>
        <dbReference type="SAM" id="MobiDB-lite"/>
    </source>
</evidence>
<accession>A0A9X3ES50</accession>
<reference evidence="2" key="1">
    <citation type="submission" date="2022-11" db="EMBL/GenBank/DDBJ databases">
        <title>Minimal conservation of predation-associated metabolite biosynthetic gene clusters underscores biosynthetic potential of Myxococcota including descriptions for ten novel species: Archangium lansinium sp. nov., Myxococcus landrumus sp. nov., Nannocystis bai.</title>
        <authorList>
            <person name="Ahearne A."/>
            <person name="Stevens C."/>
            <person name="Phillips K."/>
        </authorList>
    </citation>
    <scope>NUCLEOTIDE SEQUENCE</scope>
    <source>
        <strain evidence="2">Na p29</strain>
    </source>
</reference>
<dbReference type="AlphaFoldDB" id="A0A9X3ES50"/>
<sequence>MPGHEHVHGPDCDHDHDHDHDHGHVHGPDCDHDHGPAPYVRTAPKIGRNDPCPCGSGKKYKKCHDA</sequence>
<feature type="region of interest" description="Disordered" evidence="1">
    <location>
        <begin position="1"/>
        <end position="66"/>
    </location>
</feature>
<dbReference type="InterPro" id="IPR004027">
    <property type="entry name" value="SEC_C_motif"/>
</dbReference>
<name>A0A9X3ES50_9BACT</name>
<dbReference type="Pfam" id="PF02810">
    <property type="entry name" value="SEC-C"/>
    <property type="match status" value="1"/>
</dbReference>
<dbReference type="Proteomes" id="UP001150924">
    <property type="component" value="Unassembled WGS sequence"/>
</dbReference>
<evidence type="ECO:0000313" key="2">
    <source>
        <dbReference type="EMBL" id="MCY1009112.1"/>
    </source>
</evidence>
<comment type="caution">
    <text evidence="2">The sequence shown here is derived from an EMBL/GenBank/DDBJ whole genome shotgun (WGS) entry which is preliminary data.</text>
</comment>
<evidence type="ECO:0000313" key="3">
    <source>
        <dbReference type="Proteomes" id="UP001150924"/>
    </source>
</evidence>
<dbReference type="RefSeq" id="WP_267771769.1">
    <property type="nucleotide sequence ID" value="NZ_JAPNKE010000002.1"/>
</dbReference>
<protein>
    <submittedName>
        <fullName evidence="2">SEC-C metal-binding domain-containing protein</fullName>
    </submittedName>
</protein>